<dbReference type="EMBL" id="JAKVQD010000001">
    <property type="protein sequence ID" value="MCH4551115.1"/>
    <property type="molecule type" value="Genomic_DNA"/>
</dbReference>
<sequence length="399" mass="43485">MKKLKHIIIAVFAISIVLGIYSCTDDTEYLKFTEGGEISYTGAIDSLQIYPGQNRVKVEGLIIGDPKVSEVRVYWNNNRDSISVPVNRTQGVDEVSFIIDGLEENVYNFTVRTLDADGNKSIAVSQSAEVYGDRYIASLFNRPLEKNVLVESVLEIGLADMDLSSGVLGSEFEYMSTSGETKTIYVDIAESNVTISDFESGSTYRYRTAFIPDEDSIDNFFTAFEDVTPIPTPVLGNAAVPFIASATDGGRWGTLAGPWITNDVAKNHGGYGGWDEWNGNVFNLESGWGSPWITNGKIYQVVHAEAASYMLRVQVLSTNHNANPDGAYFVIAKGGNGLPNVEDVTTASEVIGYKRIGAAGTYTVSFTVDEATDISVGEITTQNGDYFCNITSWEIQVAN</sequence>
<evidence type="ECO:0000259" key="1">
    <source>
        <dbReference type="Pfam" id="PF16405"/>
    </source>
</evidence>
<organism evidence="2 3">
    <name type="scientific">Aestuariibaculum lutulentum</name>
    <dbReference type="NCBI Taxonomy" id="2920935"/>
    <lineage>
        <taxon>Bacteria</taxon>
        <taxon>Pseudomonadati</taxon>
        <taxon>Bacteroidota</taxon>
        <taxon>Flavobacteriia</taxon>
        <taxon>Flavobacteriales</taxon>
        <taxon>Flavobacteriaceae</taxon>
    </lineage>
</organism>
<keyword evidence="3" id="KW-1185">Reference proteome</keyword>
<feature type="domain" description="DUF5013" evidence="1">
    <location>
        <begin position="237"/>
        <end position="377"/>
    </location>
</feature>
<gene>
    <name evidence="2" type="ORF">MKW35_00630</name>
</gene>
<dbReference type="Pfam" id="PF16389">
    <property type="entry name" value="DUF4998"/>
    <property type="match status" value="1"/>
</dbReference>
<name>A0ABS9RDU5_9FLAO</name>
<comment type="caution">
    <text evidence="2">The sequence shown here is derived from an EMBL/GenBank/DDBJ whole genome shotgun (WGS) entry which is preliminary data.</text>
</comment>
<dbReference type="Pfam" id="PF16405">
    <property type="entry name" value="DUF5013"/>
    <property type="match status" value="1"/>
</dbReference>
<evidence type="ECO:0000313" key="3">
    <source>
        <dbReference type="Proteomes" id="UP001156141"/>
    </source>
</evidence>
<dbReference type="RefSeq" id="WP_240571267.1">
    <property type="nucleotide sequence ID" value="NZ_CP136709.1"/>
</dbReference>
<evidence type="ECO:0000313" key="2">
    <source>
        <dbReference type="EMBL" id="MCH4551115.1"/>
    </source>
</evidence>
<proteinExistence type="predicted"/>
<dbReference type="InterPro" id="IPR032181">
    <property type="entry name" value="DUF5013"/>
</dbReference>
<protein>
    <submittedName>
        <fullName evidence="2">DUF5013 domain-containing protein</fullName>
    </submittedName>
</protein>
<accession>A0ABS9RDU5</accession>
<dbReference type="Proteomes" id="UP001156141">
    <property type="component" value="Unassembled WGS sequence"/>
</dbReference>
<dbReference type="PROSITE" id="PS51257">
    <property type="entry name" value="PROKAR_LIPOPROTEIN"/>
    <property type="match status" value="1"/>
</dbReference>
<reference evidence="2" key="1">
    <citation type="submission" date="2022-02" db="EMBL/GenBank/DDBJ databases">
        <title>Aestuariibaculum sp., a marine bacterium isolated from sediment in Guangxi.</title>
        <authorList>
            <person name="Ying J."/>
        </authorList>
    </citation>
    <scope>NUCLEOTIDE SEQUENCE</scope>
    <source>
        <strain evidence="2">L182</strain>
    </source>
</reference>